<feature type="transmembrane region" description="Helical" evidence="1">
    <location>
        <begin position="62"/>
        <end position="79"/>
    </location>
</feature>
<proteinExistence type="predicted"/>
<keyword evidence="3" id="KW-0378">Hydrolase</keyword>
<organism evidence="3 4">
    <name type="scientific">Saccharibacillus alkalitolerans</name>
    <dbReference type="NCBI Taxonomy" id="2705290"/>
    <lineage>
        <taxon>Bacteria</taxon>
        <taxon>Bacillati</taxon>
        <taxon>Bacillota</taxon>
        <taxon>Bacilli</taxon>
        <taxon>Bacillales</taxon>
        <taxon>Paenibacillaceae</taxon>
        <taxon>Saccharibacillus</taxon>
    </lineage>
</organism>
<feature type="transmembrane region" description="Helical" evidence="1">
    <location>
        <begin position="151"/>
        <end position="174"/>
    </location>
</feature>
<keyword evidence="1" id="KW-0812">Transmembrane</keyword>
<feature type="transmembrane region" description="Helical" evidence="1">
    <location>
        <begin position="99"/>
        <end position="119"/>
    </location>
</feature>
<feature type="domain" description="CAAX prenyl protease 2/Lysostaphin resistance protein A-like" evidence="2">
    <location>
        <begin position="181"/>
        <end position="272"/>
    </location>
</feature>
<gene>
    <name evidence="3" type="ORF">GYN08_18235</name>
</gene>
<keyword evidence="4" id="KW-1185">Reference proteome</keyword>
<feature type="transmembrane region" description="Helical" evidence="1">
    <location>
        <begin position="260"/>
        <end position="282"/>
    </location>
</feature>
<keyword evidence="3" id="KW-0482">Metalloprotease</keyword>
<name>A0ABX0FAB0_9BACL</name>
<reference evidence="3 4" key="1">
    <citation type="submission" date="2020-01" db="EMBL/GenBank/DDBJ databases">
        <title>Polyphasic characterisation and genomic insights into a novel alkali tolerant bacterium VR-M41.</title>
        <authorList>
            <person name="Vemuluri V.R."/>
        </authorList>
    </citation>
    <scope>NUCLEOTIDE SEQUENCE [LARGE SCALE GENOMIC DNA]</scope>
    <source>
        <strain evidence="3 4">VR-M41</strain>
    </source>
</reference>
<comment type="caution">
    <text evidence="3">The sequence shown here is derived from an EMBL/GenBank/DDBJ whole genome shotgun (WGS) entry which is preliminary data.</text>
</comment>
<evidence type="ECO:0000256" key="1">
    <source>
        <dbReference type="SAM" id="Phobius"/>
    </source>
</evidence>
<keyword evidence="1" id="KW-0472">Membrane</keyword>
<sequence>MQHSFLKKLKVFPRAALAKYGVSFAFVGTVILINLFPSSIFLACCTLFWILLGWRSSEFRSIAWTAAAFVLGFLVYFSTVEPLTVWLTLLGFSREFVLIGSRGLLVFYLAFLFLAAALSGEKKPILYWRIGDFRERIAFPWIWRGFDHPPIWFFISIFSIVTSLIFVCIRIFVIEIPFDWKLLGLAVGFALVNSVLEEIMWRGLILSRFVQGMGQVHALIVTSLAFGFYHYGLGISLLTCLGFAVGSIFMAGLTLRSKGLMPVIIFHFVLNFWMVMGGMVGMER</sequence>
<feature type="transmembrane region" description="Helical" evidence="1">
    <location>
        <begin position="180"/>
        <end position="196"/>
    </location>
</feature>
<dbReference type="RefSeq" id="WP_166277257.1">
    <property type="nucleotide sequence ID" value="NZ_JAAFGS010000007.1"/>
</dbReference>
<accession>A0ABX0FAB0</accession>
<dbReference type="Pfam" id="PF02517">
    <property type="entry name" value="Rce1-like"/>
    <property type="match status" value="1"/>
</dbReference>
<dbReference type="Proteomes" id="UP000800303">
    <property type="component" value="Unassembled WGS sequence"/>
</dbReference>
<dbReference type="GO" id="GO:0008237">
    <property type="term" value="F:metallopeptidase activity"/>
    <property type="evidence" value="ECO:0007669"/>
    <property type="project" value="UniProtKB-KW"/>
</dbReference>
<evidence type="ECO:0000259" key="2">
    <source>
        <dbReference type="Pfam" id="PF02517"/>
    </source>
</evidence>
<keyword evidence="1" id="KW-1133">Transmembrane helix</keyword>
<dbReference type="InterPro" id="IPR003675">
    <property type="entry name" value="Rce1/LyrA-like_dom"/>
</dbReference>
<evidence type="ECO:0000313" key="4">
    <source>
        <dbReference type="Proteomes" id="UP000800303"/>
    </source>
</evidence>
<protein>
    <submittedName>
        <fullName evidence="3">CPBP family intramembrane metalloprotease</fullName>
    </submittedName>
</protein>
<feature type="transmembrane region" description="Helical" evidence="1">
    <location>
        <begin position="235"/>
        <end position="253"/>
    </location>
</feature>
<dbReference type="EMBL" id="JAAFGS010000007">
    <property type="protein sequence ID" value="NGZ77233.1"/>
    <property type="molecule type" value="Genomic_DNA"/>
</dbReference>
<evidence type="ECO:0000313" key="3">
    <source>
        <dbReference type="EMBL" id="NGZ77233.1"/>
    </source>
</evidence>
<keyword evidence="3" id="KW-0645">Protease</keyword>
<feature type="transmembrane region" description="Helical" evidence="1">
    <location>
        <begin position="20"/>
        <end position="50"/>
    </location>
</feature>